<dbReference type="SUPFAM" id="SSF63829">
    <property type="entry name" value="Calcium-dependent phosphotriesterase"/>
    <property type="match status" value="1"/>
</dbReference>
<accession>A0A6S6UA76</accession>
<dbReference type="EMBL" id="CACVAT010000563">
    <property type="protein sequence ID" value="CAA6830136.1"/>
    <property type="molecule type" value="Genomic_DNA"/>
</dbReference>
<protein>
    <recommendedName>
        <fullName evidence="2">Phytase-like domain-containing protein</fullName>
    </recommendedName>
</protein>
<evidence type="ECO:0000313" key="1">
    <source>
        <dbReference type="EMBL" id="CAA6830136.1"/>
    </source>
</evidence>
<gene>
    <name evidence="1" type="ORF">HELGO_WM58687</name>
</gene>
<organism evidence="1">
    <name type="scientific">uncultured Thiotrichaceae bacterium</name>
    <dbReference type="NCBI Taxonomy" id="298394"/>
    <lineage>
        <taxon>Bacteria</taxon>
        <taxon>Pseudomonadati</taxon>
        <taxon>Pseudomonadota</taxon>
        <taxon>Gammaproteobacteria</taxon>
        <taxon>Thiotrichales</taxon>
        <taxon>Thiotrichaceae</taxon>
        <taxon>environmental samples</taxon>
    </lineage>
</organism>
<name>A0A6S6UA76_9GAMM</name>
<evidence type="ECO:0008006" key="2">
    <source>
        <dbReference type="Google" id="ProtNLM"/>
    </source>
</evidence>
<sequence>MRLINRCRLIFVLWLGFLLSGCNEPDMGSFTPGLTDTCRGYPQFLARTGLGSRVALDTRQRGFTGLRVLHPENGRSWQHPSWDDAGHVGAMARDRQGNVYLTPAPEVSLTENPPELQNRIYKVDYKSAEMQLWMTLPGEPSLSNPFGAMGMFYDCDTDSLYVSSVAESSPREVKGVIYRINPGTKEIVSQLDAVDAIGVGVFNTSDHKRLYFGSARSSDVYSAALDVNGDFTTDVKHEFALAGLPGGDTTNVRKFEFLPKRGEENVYLMRLKELEFGFRLTTENNPGKQMYIFRYDGIKNTWQFIQTVAEANR</sequence>
<dbReference type="AlphaFoldDB" id="A0A6S6UA76"/>
<dbReference type="PROSITE" id="PS51257">
    <property type="entry name" value="PROKAR_LIPOPROTEIN"/>
    <property type="match status" value="1"/>
</dbReference>
<reference evidence="1" key="1">
    <citation type="submission" date="2020-01" db="EMBL/GenBank/DDBJ databases">
        <authorList>
            <person name="Meier V. D."/>
            <person name="Meier V D."/>
        </authorList>
    </citation>
    <scope>NUCLEOTIDE SEQUENCE</scope>
    <source>
        <strain evidence="1">HLG_WM_MAG_09</strain>
    </source>
</reference>
<proteinExistence type="predicted"/>